<protein>
    <submittedName>
        <fullName evidence="2">Uncharacterized protein</fullName>
    </submittedName>
</protein>
<evidence type="ECO:0000256" key="1">
    <source>
        <dbReference type="SAM" id="MobiDB-lite"/>
    </source>
</evidence>
<dbReference type="EMBL" id="LGRX02016340">
    <property type="protein sequence ID" value="KAK3262274.1"/>
    <property type="molecule type" value="Genomic_DNA"/>
</dbReference>
<proteinExistence type="predicted"/>
<dbReference type="AlphaFoldDB" id="A0AAE0FM47"/>
<dbReference type="Proteomes" id="UP001190700">
    <property type="component" value="Unassembled WGS sequence"/>
</dbReference>
<feature type="region of interest" description="Disordered" evidence="1">
    <location>
        <begin position="80"/>
        <end position="99"/>
    </location>
</feature>
<evidence type="ECO:0000313" key="2">
    <source>
        <dbReference type="EMBL" id="KAK3262274.1"/>
    </source>
</evidence>
<feature type="region of interest" description="Disordered" evidence="1">
    <location>
        <begin position="403"/>
        <end position="431"/>
    </location>
</feature>
<evidence type="ECO:0000313" key="3">
    <source>
        <dbReference type="Proteomes" id="UP001190700"/>
    </source>
</evidence>
<accession>A0AAE0FM47</accession>
<organism evidence="2 3">
    <name type="scientific">Cymbomonas tetramitiformis</name>
    <dbReference type="NCBI Taxonomy" id="36881"/>
    <lineage>
        <taxon>Eukaryota</taxon>
        <taxon>Viridiplantae</taxon>
        <taxon>Chlorophyta</taxon>
        <taxon>Pyramimonadophyceae</taxon>
        <taxon>Pyramimonadales</taxon>
        <taxon>Pyramimonadaceae</taxon>
        <taxon>Cymbomonas</taxon>
    </lineage>
</organism>
<reference evidence="2 3" key="1">
    <citation type="journal article" date="2015" name="Genome Biol. Evol.">
        <title>Comparative Genomics of a Bacterivorous Green Alga Reveals Evolutionary Causalities and Consequences of Phago-Mixotrophic Mode of Nutrition.</title>
        <authorList>
            <person name="Burns J.A."/>
            <person name="Paasch A."/>
            <person name="Narechania A."/>
            <person name="Kim E."/>
        </authorList>
    </citation>
    <scope>NUCLEOTIDE SEQUENCE [LARGE SCALE GENOMIC DNA]</scope>
    <source>
        <strain evidence="2 3">PLY_AMNH</strain>
    </source>
</reference>
<keyword evidence="3" id="KW-1185">Reference proteome</keyword>
<name>A0AAE0FM47_9CHLO</name>
<comment type="caution">
    <text evidence="2">The sequence shown here is derived from an EMBL/GenBank/DDBJ whole genome shotgun (WGS) entry which is preliminary data.</text>
</comment>
<feature type="compositionally biased region" description="Acidic residues" evidence="1">
    <location>
        <begin position="406"/>
        <end position="425"/>
    </location>
</feature>
<gene>
    <name evidence="2" type="ORF">CYMTET_28859</name>
</gene>
<sequence length="651" mass="72281">MTRIRRVHAFTEFDDDPKSRVMQARSIRNDPRPSGFGVVSADVLEDADHPGYWIRLDQWNRFRHDTYKNDREAEMPFIPDTARVPQPLPSKSSDDPATGKFDSLISPVYKHFERVGEDFHVPLTGKNAGKPQKFVLWKCRCCSESLSFKVFHGSTGVLFKHLGRFHPAEHTEARVSSKHSKLKLEADGTVTELYPFSDALPHHVRFLLWHVLDLGHLHKSKSPNFREFTSGSDKRYVPPCRNTCENIADVIRDLMWANLLTVLADTKQQLGEPFVGMQSDLWSPQDNKMSFACLRLSMILLLGGLLVDVCPLLGFEQFHENSHSGPALSRWTTQLLGRAVLSMKSITLPTLDGAGNNKKCFKNSAIENEGDIKEALTGSTNGLCDEEPVHVEPVAAVDEVAAATGDDSDDGNSDEDSESDAEQVEANEREGKEFPLQHRCLGASDWKRSRQLESCLVTPFECSQAMQGHQAVGLDKEYVLSCATHQTLTADKVEIVSGIDANERWDEVHAGSLPADIQQFRRTSAEQIENRLLNLDDDTLLALKMNPAIDTSENGPLFTNKSGSLELMEAVYNRQLRVRGKHLNSVGVITLVVAQDKDSGSGQAAESATVSVSQSTRVATVEGAQGFARELPEDRSVPVTKRRRTGLIDLA</sequence>